<accession>A0A0T5P2X1</accession>
<name>A0A0T5P2X1_9RHOB</name>
<evidence type="ECO:0000313" key="5">
    <source>
        <dbReference type="EMBL" id="KRS15522.1"/>
    </source>
</evidence>
<evidence type="ECO:0000256" key="2">
    <source>
        <dbReference type="ARBA" id="ARBA00022729"/>
    </source>
</evidence>
<dbReference type="InterPro" id="IPR038404">
    <property type="entry name" value="TRAP_DctP_sf"/>
</dbReference>
<feature type="signal peptide" evidence="4">
    <location>
        <begin position="1"/>
        <end position="24"/>
    </location>
</feature>
<comment type="subcellular location">
    <subcellularLocation>
        <location evidence="1">Periplasm</location>
    </subcellularLocation>
</comment>
<evidence type="ECO:0000313" key="6">
    <source>
        <dbReference type="EMBL" id="QEW25287.1"/>
    </source>
</evidence>
<reference evidence="5 7" key="1">
    <citation type="submission" date="2015-04" db="EMBL/GenBank/DDBJ databases">
        <title>The draft genome sequence of Roseovarius indicus B108T.</title>
        <authorList>
            <person name="Li G."/>
            <person name="Lai Q."/>
            <person name="Shao Z."/>
            <person name="Yan P."/>
        </authorList>
    </citation>
    <scope>NUCLEOTIDE SEQUENCE [LARGE SCALE GENOMIC DNA]</scope>
    <source>
        <strain evidence="5 7">B108</strain>
    </source>
</reference>
<dbReference type="InterPro" id="IPR018389">
    <property type="entry name" value="DctP_fam"/>
</dbReference>
<evidence type="ECO:0000256" key="1">
    <source>
        <dbReference type="ARBA" id="ARBA00004418"/>
    </source>
</evidence>
<dbReference type="NCBIfam" id="NF037995">
    <property type="entry name" value="TRAP_S1"/>
    <property type="match status" value="1"/>
</dbReference>
<keyword evidence="3" id="KW-0574">Periplasm</keyword>
<proteinExistence type="predicted"/>
<feature type="chain" id="PRO_5010437289" evidence="4">
    <location>
        <begin position="25"/>
        <end position="330"/>
    </location>
</feature>
<dbReference type="GO" id="GO:0042597">
    <property type="term" value="C:periplasmic space"/>
    <property type="evidence" value="ECO:0007669"/>
    <property type="project" value="UniProtKB-SubCell"/>
</dbReference>
<dbReference type="STRING" id="540747.SAMN04488031_106175"/>
<dbReference type="KEGG" id="rid:RIdsm_01073"/>
<dbReference type="EMBL" id="LAXI01000021">
    <property type="protein sequence ID" value="KRS15522.1"/>
    <property type="molecule type" value="Genomic_DNA"/>
</dbReference>
<keyword evidence="6" id="KW-0675">Receptor</keyword>
<dbReference type="PATRIC" id="fig|540747.5.peg.2992"/>
<dbReference type="GO" id="GO:0055085">
    <property type="term" value="P:transmembrane transport"/>
    <property type="evidence" value="ECO:0007669"/>
    <property type="project" value="InterPro"/>
</dbReference>
<dbReference type="CDD" id="cd13603">
    <property type="entry name" value="PBP2_TRAP_Siap_TeaA_like"/>
    <property type="match status" value="1"/>
</dbReference>
<keyword evidence="2 4" id="KW-0732">Signal</keyword>
<protein>
    <submittedName>
        <fullName evidence="6">Extracytoplasmic solute receptor protein YiaO</fullName>
    </submittedName>
</protein>
<reference evidence="6 8" key="2">
    <citation type="submission" date="2018-08" db="EMBL/GenBank/DDBJ databases">
        <title>Genetic Globetrotter - A new plasmid hitch-hiking vast phylogenetic and geographic distances.</title>
        <authorList>
            <person name="Vollmers J."/>
            <person name="Petersen J."/>
        </authorList>
    </citation>
    <scope>NUCLEOTIDE SEQUENCE [LARGE SCALE GENOMIC DNA]</scope>
    <source>
        <strain evidence="6 8">DSM 26383</strain>
    </source>
</reference>
<gene>
    <name evidence="6" type="primary">yiaO_6</name>
    <name evidence="6" type="ORF">RIdsm_01073</name>
    <name evidence="5" type="ORF">XM52_23170</name>
</gene>
<evidence type="ECO:0000256" key="4">
    <source>
        <dbReference type="SAM" id="SignalP"/>
    </source>
</evidence>
<dbReference type="RefSeq" id="WP_057820053.1">
    <property type="nucleotide sequence ID" value="NZ_CP031598.1"/>
</dbReference>
<dbReference type="Pfam" id="PF03480">
    <property type="entry name" value="DctP"/>
    <property type="match status" value="1"/>
</dbReference>
<dbReference type="EMBL" id="CP031598">
    <property type="protein sequence ID" value="QEW25287.1"/>
    <property type="molecule type" value="Genomic_DNA"/>
</dbReference>
<dbReference type="PANTHER" id="PTHR33376:SF15">
    <property type="entry name" value="BLL6794 PROTEIN"/>
    <property type="match status" value="1"/>
</dbReference>
<organism evidence="5 7">
    <name type="scientific">Roseovarius indicus</name>
    <dbReference type="NCBI Taxonomy" id="540747"/>
    <lineage>
        <taxon>Bacteria</taxon>
        <taxon>Pseudomonadati</taxon>
        <taxon>Pseudomonadota</taxon>
        <taxon>Alphaproteobacteria</taxon>
        <taxon>Rhodobacterales</taxon>
        <taxon>Roseobacteraceae</taxon>
        <taxon>Roseovarius</taxon>
    </lineage>
</organism>
<dbReference type="Proteomes" id="UP000325785">
    <property type="component" value="Chromosome"/>
</dbReference>
<dbReference type="Proteomes" id="UP000051401">
    <property type="component" value="Unassembled WGS sequence"/>
</dbReference>
<evidence type="ECO:0000313" key="8">
    <source>
        <dbReference type="Proteomes" id="UP000325785"/>
    </source>
</evidence>
<evidence type="ECO:0000256" key="3">
    <source>
        <dbReference type="ARBA" id="ARBA00022764"/>
    </source>
</evidence>
<dbReference type="Gene3D" id="3.40.190.170">
    <property type="entry name" value="Bacterial extracellular solute-binding protein, family 7"/>
    <property type="match status" value="1"/>
</dbReference>
<evidence type="ECO:0000313" key="7">
    <source>
        <dbReference type="Proteomes" id="UP000051401"/>
    </source>
</evidence>
<dbReference type="PANTHER" id="PTHR33376">
    <property type="match status" value="1"/>
</dbReference>
<dbReference type="AlphaFoldDB" id="A0A0T5P2X1"/>
<sequence>MNIRARTFAITALVAGSIAGSAVAQDTVTIPLATWGGSEHVGVRQFVPAFEEALKEEAPDRVDFQHFPGGQIAQDRDMPVGIPSGQVKLGWITVNGWTGTVPDTRLMDAPTGLTMAQLDTLLDDKGLFDALAGKFEEKNTVLLGLADLGPPCIVSNEKILSPDDLAGKKVRVFSEGQAAAIRSFGGSPVTLPFADVYSAMQYGTIEAAVVGFQGVQSQKLYEVSDHVLVPASFLGTTMMGWAANKQWFDGLPDDVREGLSEAMDQASHSNREAIVGEIDEITADYRDAGMEVTFLEPEMPEFEQWQSATKPLLDDVTGQLSPDIVEIVTN</sequence>
<dbReference type="OrthoDB" id="9776801at2"/>
<keyword evidence="7" id="KW-1185">Reference proteome</keyword>